<dbReference type="Gene3D" id="3.40.50.300">
    <property type="entry name" value="P-loop containing nucleotide triphosphate hydrolases"/>
    <property type="match status" value="1"/>
</dbReference>
<dbReference type="InterPro" id="IPR025669">
    <property type="entry name" value="AAA_dom"/>
</dbReference>
<dbReference type="OrthoDB" id="9815116at2"/>
<dbReference type="FunFam" id="3.40.50.300:FF:000285">
    <property type="entry name" value="Sporulation initiation inhibitor Soj"/>
    <property type="match status" value="1"/>
</dbReference>
<dbReference type="PANTHER" id="PTHR13696:SF52">
    <property type="entry name" value="PARA FAMILY PROTEIN CT_582"/>
    <property type="match status" value="1"/>
</dbReference>
<dbReference type="AlphaFoldDB" id="A0A923KWU5"/>
<evidence type="ECO:0000256" key="3">
    <source>
        <dbReference type="ARBA" id="ARBA00062323"/>
    </source>
</evidence>
<reference evidence="6" key="2">
    <citation type="submission" date="2020-10" db="EMBL/GenBank/DDBJ databases">
        <title>Comparative genomics of the Acetobacterium genus.</title>
        <authorList>
            <person name="Marshall C."/>
            <person name="May H."/>
            <person name="Norman S."/>
        </authorList>
    </citation>
    <scope>NUCLEOTIDE SEQUENCE</scope>
    <source>
        <strain evidence="6">DER-2019</strain>
    </source>
</reference>
<name>A0A923KWU5_9FIRM</name>
<organism evidence="6 7">
    <name type="scientific">Acetobacterium paludosum</name>
    <dbReference type="NCBI Taxonomy" id="52693"/>
    <lineage>
        <taxon>Bacteria</taxon>
        <taxon>Bacillati</taxon>
        <taxon>Bacillota</taxon>
        <taxon>Clostridia</taxon>
        <taxon>Eubacteriales</taxon>
        <taxon>Eubacteriaceae</taxon>
        <taxon>Acetobacterium</taxon>
    </lineage>
</organism>
<dbReference type="InterPro" id="IPR050678">
    <property type="entry name" value="DNA_Partitioning_ATPase"/>
</dbReference>
<accession>A0A923KWU5</accession>
<evidence type="ECO:0000256" key="4">
    <source>
        <dbReference type="ARBA" id="ARBA00071824"/>
    </source>
</evidence>
<dbReference type="SUPFAM" id="SSF52540">
    <property type="entry name" value="P-loop containing nucleoside triphosphate hydrolases"/>
    <property type="match status" value="1"/>
</dbReference>
<comment type="caution">
    <text evidence="6">The sequence shown here is derived from an EMBL/GenBank/DDBJ whole genome shotgun (WGS) entry which is preliminary data.</text>
</comment>
<dbReference type="EMBL" id="WJBD01000009">
    <property type="protein sequence ID" value="MBC3888468.1"/>
    <property type="molecule type" value="Genomic_DNA"/>
</dbReference>
<comment type="similarity">
    <text evidence="1">Belongs to the ParA family.</text>
</comment>
<sequence>MAKIVAVFNQKGGVGKTTTNINLTTALSMEGYRILVIDIDPQGNTSSGFGIEKSNLERSVYNGIIHGDDLKQIILTTSYENLHILPSHPDLAGAEIELINLPQRELRLKNCIENVKAYYDYIFIDCPPSLGLLTINALAMANSVLIPIQCEFYALEGVSQLMNTISLVKQGLNPKLEIEGVLMTMFDSRTNLSNQVVDEVVDYFKDKVYETMIPRNIRLAEAPSYGQTIFEYANSSKGAKAYRALAKEFIQRQE</sequence>
<comment type="subunit">
    <text evidence="3">Dimerizes in the presence of ATP but not ADP; ATP-binding is required for double-stranded (ds)DNA-binding. Interacts with DnaA.</text>
</comment>
<dbReference type="PIRSF" id="PIRSF009320">
    <property type="entry name" value="Nuc_binding_HP_1000"/>
    <property type="match status" value="1"/>
</dbReference>
<proteinExistence type="inferred from homology"/>
<evidence type="ECO:0000256" key="1">
    <source>
        <dbReference type="ARBA" id="ARBA00006976"/>
    </source>
</evidence>
<dbReference type="PANTHER" id="PTHR13696">
    <property type="entry name" value="P-LOOP CONTAINING NUCLEOSIDE TRIPHOSPHATE HYDROLASE"/>
    <property type="match status" value="1"/>
</dbReference>
<feature type="domain" description="AAA" evidence="5">
    <location>
        <begin position="2"/>
        <end position="178"/>
    </location>
</feature>
<dbReference type="InterPro" id="IPR027417">
    <property type="entry name" value="P-loop_NTPase"/>
</dbReference>
<evidence type="ECO:0000256" key="2">
    <source>
        <dbReference type="ARBA" id="ARBA00049360"/>
    </source>
</evidence>
<gene>
    <name evidence="6" type="ORF">GH810_09125</name>
</gene>
<comment type="catalytic activity">
    <reaction evidence="2">
        <text>ATP + H2O = ADP + phosphate + H(+)</text>
        <dbReference type="Rhea" id="RHEA:13065"/>
        <dbReference type="ChEBI" id="CHEBI:15377"/>
        <dbReference type="ChEBI" id="CHEBI:15378"/>
        <dbReference type="ChEBI" id="CHEBI:30616"/>
        <dbReference type="ChEBI" id="CHEBI:43474"/>
        <dbReference type="ChEBI" id="CHEBI:456216"/>
    </reaction>
</comment>
<evidence type="ECO:0000313" key="6">
    <source>
        <dbReference type="EMBL" id="MBC3888468.1"/>
    </source>
</evidence>
<dbReference type="Pfam" id="PF13614">
    <property type="entry name" value="AAA_31"/>
    <property type="match status" value="1"/>
</dbReference>
<dbReference type="Proteomes" id="UP000616595">
    <property type="component" value="Unassembled WGS sequence"/>
</dbReference>
<evidence type="ECO:0000313" key="7">
    <source>
        <dbReference type="Proteomes" id="UP000616595"/>
    </source>
</evidence>
<dbReference type="RefSeq" id="WP_148567952.1">
    <property type="nucleotide sequence ID" value="NZ_RXYA01000013.1"/>
</dbReference>
<protein>
    <recommendedName>
        <fullName evidence="4">Sporulation initiation inhibitor protein Soj</fullName>
    </recommendedName>
</protein>
<dbReference type="CDD" id="cd02042">
    <property type="entry name" value="ParAB_family"/>
    <property type="match status" value="1"/>
</dbReference>
<evidence type="ECO:0000259" key="5">
    <source>
        <dbReference type="Pfam" id="PF13614"/>
    </source>
</evidence>
<keyword evidence="7" id="KW-1185">Reference proteome</keyword>
<reference evidence="6" key="1">
    <citation type="submission" date="2019-10" db="EMBL/GenBank/DDBJ databases">
        <authorList>
            <person name="Ross D.E."/>
            <person name="Gulliver D."/>
        </authorList>
    </citation>
    <scope>NUCLEOTIDE SEQUENCE</scope>
    <source>
        <strain evidence="6">DER-2019</strain>
    </source>
</reference>